<dbReference type="AlphaFoldDB" id="A0ABD5V7T2"/>
<dbReference type="EMBL" id="JBHSXN010000001">
    <property type="protein sequence ID" value="MFC6951330.1"/>
    <property type="molecule type" value="Genomic_DNA"/>
</dbReference>
<proteinExistence type="predicted"/>
<accession>A0ABD5V7T2</accession>
<feature type="domain" description="DUF7847" evidence="2">
    <location>
        <begin position="8"/>
        <end position="275"/>
    </location>
</feature>
<feature type="transmembrane region" description="Helical" evidence="1">
    <location>
        <begin position="250"/>
        <end position="272"/>
    </location>
</feature>
<organism evidence="3 4">
    <name type="scientific">Halorubellus litoreus</name>
    <dbReference type="NCBI Taxonomy" id="755308"/>
    <lineage>
        <taxon>Archaea</taxon>
        <taxon>Methanobacteriati</taxon>
        <taxon>Methanobacteriota</taxon>
        <taxon>Stenosarchaea group</taxon>
        <taxon>Halobacteria</taxon>
        <taxon>Halobacteriales</taxon>
        <taxon>Halorubellaceae</taxon>
        <taxon>Halorubellus</taxon>
    </lineage>
</organism>
<dbReference type="InterPro" id="IPR057169">
    <property type="entry name" value="DUF7847"/>
</dbReference>
<name>A0ABD5V7T2_9EURY</name>
<keyword evidence="1" id="KW-1133">Transmembrane helix</keyword>
<dbReference type="RefSeq" id="WP_336348366.1">
    <property type="nucleotide sequence ID" value="NZ_JAZAQL010000001.1"/>
</dbReference>
<feature type="transmembrane region" description="Helical" evidence="1">
    <location>
        <begin position="21"/>
        <end position="39"/>
    </location>
</feature>
<evidence type="ECO:0000259" key="2">
    <source>
        <dbReference type="Pfam" id="PF25231"/>
    </source>
</evidence>
<sequence>MSIEPRVVFQDGIDAFLSRKAVALGALFVVVGTLASVAVDSLGLSLSEALLAAAREQGPVPADVQAEYARLREQLAWAADVSVAGAFWLFVASVATGEVARIGAIRALADEESDDLRVEHFSRRFLRVFANRIVVAILTAVVLAVTAIPTLLLPSIVSEFLALLGLVPFAYVLVGVYFASFAVTLDDDGPLEAFTRSWSLAAGNRVPLVLVALGVLAVTLAFSLPTVVALPLPTGTGSLAAAVAASPAGFAVAAITGAIAAVFRIAIATHAYRQLLDRARPTIDDHANPATPTEDGF</sequence>
<keyword evidence="1" id="KW-0472">Membrane</keyword>
<keyword evidence="1" id="KW-0812">Transmembrane</keyword>
<protein>
    <recommendedName>
        <fullName evidence="2">DUF7847 domain-containing protein</fullName>
    </recommendedName>
</protein>
<evidence type="ECO:0000313" key="3">
    <source>
        <dbReference type="EMBL" id="MFC6951330.1"/>
    </source>
</evidence>
<evidence type="ECO:0000313" key="4">
    <source>
        <dbReference type="Proteomes" id="UP001596395"/>
    </source>
</evidence>
<comment type="caution">
    <text evidence="3">The sequence shown here is derived from an EMBL/GenBank/DDBJ whole genome shotgun (WGS) entry which is preliminary data.</text>
</comment>
<dbReference type="Pfam" id="PF25231">
    <property type="entry name" value="DUF7847"/>
    <property type="match status" value="1"/>
</dbReference>
<gene>
    <name evidence="3" type="ORF">ACFQGB_00510</name>
</gene>
<feature type="transmembrane region" description="Helical" evidence="1">
    <location>
        <begin position="75"/>
        <end position="96"/>
    </location>
</feature>
<reference evidence="3 4" key="1">
    <citation type="journal article" date="2019" name="Int. J. Syst. Evol. Microbiol.">
        <title>The Global Catalogue of Microorganisms (GCM) 10K type strain sequencing project: providing services to taxonomists for standard genome sequencing and annotation.</title>
        <authorList>
            <consortium name="The Broad Institute Genomics Platform"/>
            <consortium name="The Broad Institute Genome Sequencing Center for Infectious Disease"/>
            <person name="Wu L."/>
            <person name="Ma J."/>
        </authorList>
    </citation>
    <scope>NUCLEOTIDE SEQUENCE [LARGE SCALE GENOMIC DNA]</scope>
    <source>
        <strain evidence="3 4">GX26</strain>
    </source>
</reference>
<evidence type="ECO:0000256" key="1">
    <source>
        <dbReference type="SAM" id="Phobius"/>
    </source>
</evidence>
<dbReference type="Proteomes" id="UP001596395">
    <property type="component" value="Unassembled WGS sequence"/>
</dbReference>
<keyword evidence="4" id="KW-1185">Reference proteome</keyword>
<feature type="transmembrane region" description="Helical" evidence="1">
    <location>
        <begin position="160"/>
        <end position="185"/>
    </location>
</feature>
<feature type="transmembrane region" description="Helical" evidence="1">
    <location>
        <begin position="206"/>
        <end position="230"/>
    </location>
</feature>
<feature type="transmembrane region" description="Helical" evidence="1">
    <location>
        <begin position="133"/>
        <end position="154"/>
    </location>
</feature>